<dbReference type="GeneID" id="114076009"/>
<dbReference type="SUPFAM" id="SSF52540">
    <property type="entry name" value="P-loop containing nucleoside triphosphate hydrolases"/>
    <property type="match status" value="1"/>
</dbReference>
<feature type="domain" description="NB-ARC" evidence="4">
    <location>
        <begin position="5"/>
        <end position="46"/>
    </location>
</feature>
<evidence type="ECO:0000256" key="2">
    <source>
        <dbReference type="ARBA" id="ARBA00023054"/>
    </source>
</evidence>
<evidence type="ECO:0000313" key="6">
    <source>
        <dbReference type="RefSeq" id="XP_027770000.1"/>
    </source>
</evidence>
<dbReference type="InterPro" id="IPR027417">
    <property type="entry name" value="P-loop_NTPase"/>
</dbReference>
<dbReference type="InterPro" id="IPR044974">
    <property type="entry name" value="Disease_R_plants"/>
</dbReference>
<protein>
    <submittedName>
        <fullName evidence="6">Uncharacterized protein LOC114076009</fullName>
    </submittedName>
</protein>
<keyword evidence="5" id="KW-1185">Reference proteome</keyword>
<keyword evidence="3" id="KW-0472">Membrane</keyword>
<organism evidence="5 6">
    <name type="scientific">Solanum pennellii</name>
    <name type="common">Tomato</name>
    <name type="synonym">Lycopersicon pennellii</name>
    <dbReference type="NCBI Taxonomy" id="28526"/>
    <lineage>
        <taxon>Eukaryota</taxon>
        <taxon>Viridiplantae</taxon>
        <taxon>Streptophyta</taxon>
        <taxon>Embryophyta</taxon>
        <taxon>Tracheophyta</taxon>
        <taxon>Spermatophyta</taxon>
        <taxon>Magnoliopsida</taxon>
        <taxon>eudicotyledons</taxon>
        <taxon>Gunneridae</taxon>
        <taxon>Pentapetalae</taxon>
        <taxon>asterids</taxon>
        <taxon>lamiids</taxon>
        <taxon>Solanales</taxon>
        <taxon>Solanaceae</taxon>
        <taxon>Solanoideae</taxon>
        <taxon>Solaneae</taxon>
        <taxon>Solanum</taxon>
        <taxon>Solanum subgen. Lycopersicon</taxon>
    </lineage>
</organism>
<dbReference type="SUPFAM" id="SSF52058">
    <property type="entry name" value="L domain-like"/>
    <property type="match status" value="1"/>
</dbReference>
<comment type="subcellular location">
    <subcellularLocation>
        <location evidence="1">Membrane</location>
        <topology evidence="1">Peripheral membrane protein</topology>
    </subcellularLocation>
</comment>
<reference evidence="5" key="1">
    <citation type="journal article" date="2014" name="Nat. Genet.">
        <title>The genome of the stress-tolerant wild tomato species Solanum pennellii.</title>
        <authorList>
            <person name="Bolger A."/>
            <person name="Scossa F."/>
            <person name="Bolger M.E."/>
            <person name="Lanz C."/>
            <person name="Maumus F."/>
            <person name="Tohge T."/>
            <person name="Quesneville H."/>
            <person name="Alseekh S."/>
            <person name="Sorensen I."/>
            <person name="Lichtenstein G."/>
            <person name="Fich E.A."/>
            <person name="Conte M."/>
            <person name="Keller H."/>
            <person name="Schneeberger K."/>
            <person name="Schwacke R."/>
            <person name="Ofner I."/>
            <person name="Vrebalov J."/>
            <person name="Xu Y."/>
            <person name="Osorio S."/>
            <person name="Aflitos S.A."/>
            <person name="Schijlen E."/>
            <person name="Jimenez-Gomez J.M."/>
            <person name="Ryngajllo M."/>
            <person name="Kimura S."/>
            <person name="Kumar R."/>
            <person name="Koenig D."/>
            <person name="Headland L.R."/>
            <person name="Maloof J.N."/>
            <person name="Sinha N."/>
            <person name="van Ham R.C."/>
            <person name="Lankhorst R.K."/>
            <person name="Mao L."/>
            <person name="Vogel A."/>
            <person name="Arsova B."/>
            <person name="Panstruga R."/>
            <person name="Fei Z."/>
            <person name="Rose J.K."/>
            <person name="Zamir D."/>
            <person name="Carrari F."/>
            <person name="Giovannoni J.J."/>
            <person name="Weigel D."/>
            <person name="Usadel B."/>
            <person name="Fernie A.R."/>
        </authorList>
    </citation>
    <scope>NUCLEOTIDE SEQUENCE [LARGE SCALE GENOMIC DNA]</scope>
    <source>
        <strain evidence="5">cv. LA0716</strain>
    </source>
</reference>
<evidence type="ECO:0000313" key="5">
    <source>
        <dbReference type="Proteomes" id="UP000694930"/>
    </source>
</evidence>
<evidence type="ECO:0000259" key="4">
    <source>
        <dbReference type="Pfam" id="PF00931"/>
    </source>
</evidence>
<accession>A0ABM1V2N2</accession>
<dbReference type="Gene3D" id="3.80.10.10">
    <property type="entry name" value="Ribonuclease Inhibitor"/>
    <property type="match status" value="1"/>
</dbReference>
<name>A0ABM1V2N2_SOLPN</name>
<gene>
    <name evidence="6" type="primary">LOC114076009</name>
</gene>
<proteinExistence type="predicted"/>
<dbReference type="PANTHER" id="PTHR23155">
    <property type="entry name" value="DISEASE RESISTANCE PROTEIN RP"/>
    <property type="match status" value="1"/>
</dbReference>
<sequence>MGAMDEGWLLERINDYLQDKKYLLVIDDIWDDNLWEELKHAFPRKRANHNYNRSMIQAVTIHARDVVKACKLHDPVRDVANQMLQEEKFGSMIKEVDKTIQERQRRLAIYEDADSIPSDISKLNLRSLLYFRVNELSFSALQKLLRFKRESVKNLRNLQTLDVRNSEVKHLPAGINELQHLRHLLLSSFCDRENGFVKMAKLQTLSGIE</sequence>
<evidence type="ECO:0000256" key="1">
    <source>
        <dbReference type="ARBA" id="ARBA00004170"/>
    </source>
</evidence>
<dbReference type="Pfam" id="PF00931">
    <property type="entry name" value="NB-ARC"/>
    <property type="match status" value="1"/>
</dbReference>
<dbReference type="InterPro" id="IPR032675">
    <property type="entry name" value="LRR_dom_sf"/>
</dbReference>
<dbReference type="PANTHER" id="PTHR23155:SF1205">
    <property type="entry name" value="DISEASE RESISTANCE PROTEIN RPM1"/>
    <property type="match status" value="1"/>
</dbReference>
<reference evidence="6" key="2">
    <citation type="submission" date="2025-08" db="UniProtKB">
        <authorList>
            <consortium name="RefSeq"/>
        </authorList>
    </citation>
    <scope>IDENTIFICATION</scope>
</reference>
<dbReference type="RefSeq" id="XP_027770000.1">
    <property type="nucleotide sequence ID" value="XM_027914199.1"/>
</dbReference>
<keyword evidence="2" id="KW-0175">Coiled coil</keyword>
<evidence type="ECO:0000256" key="3">
    <source>
        <dbReference type="ARBA" id="ARBA00023136"/>
    </source>
</evidence>
<dbReference type="InterPro" id="IPR002182">
    <property type="entry name" value="NB-ARC"/>
</dbReference>
<dbReference type="Proteomes" id="UP000694930">
    <property type="component" value="Chromosome 2"/>
</dbReference>